<evidence type="ECO:0000256" key="1">
    <source>
        <dbReference type="SAM" id="SignalP"/>
    </source>
</evidence>
<dbReference type="AlphaFoldDB" id="A0A5B8S0H8"/>
<dbReference type="KEGG" id="ngf:FRF71_01300"/>
<protein>
    <submittedName>
        <fullName evidence="2">Uncharacterized protein</fullName>
    </submittedName>
</protein>
<organism evidence="2 3">
    <name type="scientific">Novosphingobium ginsenosidimutans</name>
    <dbReference type="NCBI Taxonomy" id="1176536"/>
    <lineage>
        <taxon>Bacteria</taxon>
        <taxon>Pseudomonadati</taxon>
        <taxon>Pseudomonadota</taxon>
        <taxon>Alphaproteobacteria</taxon>
        <taxon>Sphingomonadales</taxon>
        <taxon>Sphingomonadaceae</taxon>
        <taxon>Novosphingobium</taxon>
    </lineage>
</organism>
<dbReference type="RefSeq" id="WP_147088854.1">
    <property type="nucleotide sequence ID" value="NZ_BAABJD010000002.1"/>
</dbReference>
<evidence type="ECO:0000313" key="3">
    <source>
        <dbReference type="Proteomes" id="UP000321172"/>
    </source>
</evidence>
<accession>A0A5B8S0H8</accession>
<name>A0A5B8S0H8_9SPHN</name>
<dbReference type="EMBL" id="CP042345">
    <property type="protein sequence ID" value="QEA14873.1"/>
    <property type="molecule type" value="Genomic_DNA"/>
</dbReference>
<evidence type="ECO:0000313" key="2">
    <source>
        <dbReference type="EMBL" id="QEA14873.1"/>
    </source>
</evidence>
<feature type="chain" id="PRO_5023036066" evidence="1">
    <location>
        <begin position="24"/>
        <end position="248"/>
    </location>
</feature>
<proteinExistence type="predicted"/>
<reference evidence="2 3" key="1">
    <citation type="journal article" date="2013" name="J. Microbiol. Biotechnol.">
        <title>Novosphingobium ginsenosidimutans sp. nov., with the ability to convert ginsenoside.</title>
        <authorList>
            <person name="Kim J.K."/>
            <person name="He D."/>
            <person name="Liu Q.M."/>
            <person name="Park H.Y."/>
            <person name="Jung M.S."/>
            <person name="Yoon M.H."/>
            <person name="Kim S.C."/>
            <person name="Im W.T."/>
        </authorList>
    </citation>
    <scope>NUCLEOTIDE SEQUENCE [LARGE SCALE GENOMIC DNA]</scope>
    <source>
        <strain evidence="2 3">FW-6</strain>
    </source>
</reference>
<dbReference type="OrthoDB" id="7432148at2"/>
<keyword evidence="1" id="KW-0732">Signal</keyword>
<dbReference type="Proteomes" id="UP000321172">
    <property type="component" value="Chromosome"/>
</dbReference>
<keyword evidence="3" id="KW-1185">Reference proteome</keyword>
<gene>
    <name evidence="2" type="ORF">FRF71_01300</name>
</gene>
<feature type="signal peptide" evidence="1">
    <location>
        <begin position="1"/>
        <end position="23"/>
    </location>
</feature>
<sequence>MARYTLNTALGAAALSLLLVASAADAKKKKPVLPPPPPPPPAEKWVFVPYKPSPPNNASPNFVTPAVGADGLRVSVNRNISPAQTTWNLRSGYNVAALNCLEPKHAQIVVNYRAFLRTHAKALRAANLQVDSEWRGKYGAGFVKNREKYMTEVYNRFAMPPTLSAFCDAALAMSNDAKAVKVGQLDRFAAVSLPNLEIVFDDFYKRYDQYKADLAAWETKWAGYAPGTNILVPVTSPLAMAETRATAQ</sequence>